<evidence type="ECO:0000313" key="3">
    <source>
        <dbReference type="Proteomes" id="UP001141552"/>
    </source>
</evidence>
<dbReference type="PANTHER" id="PTHR37695">
    <property type="entry name" value="RECOMBINATION INITIATION DEFECTS 3-RELATED"/>
    <property type="match status" value="1"/>
</dbReference>
<proteinExistence type="predicted"/>
<dbReference type="EMBL" id="JAKUCV010002188">
    <property type="protein sequence ID" value="KAJ4843645.1"/>
    <property type="molecule type" value="Genomic_DNA"/>
</dbReference>
<dbReference type="AlphaFoldDB" id="A0A9Q0JK32"/>
<accession>A0A9Q0JK32</accession>
<reference evidence="2" key="1">
    <citation type="submission" date="2022-02" db="EMBL/GenBank/DDBJ databases">
        <authorList>
            <person name="Henning P.M."/>
            <person name="McCubbin A.G."/>
            <person name="Shore J.S."/>
        </authorList>
    </citation>
    <scope>NUCLEOTIDE SEQUENCE</scope>
    <source>
        <strain evidence="2">F60SS</strain>
        <tissue evidence="2">Leaves</tissue>
    </source>
</reference>
<dbReference type="GO" id="GO:0009556">
    <property type="term" value="P:microsporogenesis"/>
    <property type="evidence" value="ECO:0007669"/>
    <property type="project" value="TreeGrafter"/>
</dbReference>
<evidence type="ECO:0000256" key="1">
    <source>
        <dbReference type="SAM" id="MobiDB-lite"/>
    </source>
</evidence>
<feature type="region of interest" description="Disordered" evidence="1">
    <location>
        <begin position="1"/>
        <end position="88"/>
    </location>
</feature>
<keyword evidence="3" id="KW-1185">Reference proteome</keyword>
<feature type="region of interest" description="Disordered" evidence="1">
    <location>
        <begin position="257"/>
        <end position="298"/>
    </location>
</feature>
<dbReference type="PANTHER" id="PTHR37695:SF1">
    <property type="entry name" value="RECOMBINATION INITIATION DEFECTS 3-RELATED"/>
    <property type="match status" value="1"/>
</dbReference>
<dbReference type="GO" id="GO:0042138">
    <property type="term" value="P:meiotic DNA double-strand break formation"/>
    <property type="evidence" value="ECO:0007669"/>
    <property type="project" value="TreeGrafter"/>
</dbReference>
<reference evidence="2" key="2">
    <citation type="journal article" date="2023" name="Plants (Basel)">
        <title>Annotation of the Turnera subulata (Passifloraceae) Draft Genome Reveals the S-Locus Evolved after the Divergence of Turneroideae from Passifloroideae in a Stepwise Manner.</title>
        <authorList>
            <person name="Henning P.M."/>
            <person name="Roalson E.H."/>
            <person name="Mir W."/>
            <person name="McCubbin A.G."/>
            <person name="Shore J.S."/>
        </authorList>
    </citation>
    <scope>NUCLEOTIDE SEQUENCE</scope>
    <source>
        <strain evidence="2">F60SS</strain>
    </source>
</reference>
<dbReference type="GO" id="GO:0005634">
    <property type="term" value="C:nucleus"/>
    <property type="evidence" value="ECO:0007669"/>
    <property type="project" value="TreeGrafter"/>
</dbReference>
<evidence type="ECO:0000313" key="2">
    <source>
        <dbReference type="EMBL" id="KAJ4843645.1"/>
    </source>
</evidence>
<name>A0A9Q0JK32_9ROSI</name>
<protein>
    <recommendedName>
        <fullName evidence="4">Protein PAIR1</fullName>
    </recommendedName>
</protein>
<gene>
    <name evidence="2" type="ORF">Tsubulata_020160</name>
</gene>
<dbReference type="Proteomes" id="UP001141552">
    <property type="component" value="Unassembled WGS sequence"/>
</dbReference>
<evidence type="ECO:0008006" key="4">
    <source>
        <dbReference type="Google" id="ProtNLM"/>
    </source>
</evidence>
<feature type="compositionally biased region" description="Polar residues" evidence="1">
    <location>
        <begin position="257"/>
        <end position="266"/>
    </location>
</feature>
<dbReference type="OrthoDB" id="1920658at2759"/>
<dbReference type="GO" id="GO:0009553">
    <property type="term" value="P:embryo sac development"/>
    <property type="evidence" value="ECO:0007669"/>
    <property type="project" value="TreeGrafter"/>
</dbReference>
<comment type="caution">
    <text evidence="2">The sequence shown here is derived from an EMBL/GenBank/DDBJ whole genome shotgun (WGS) entry which is preliminary data.</text>
</comment>
<sequence length="391" mass="43642">MKLKINKACDLSSISVLPPQSRRLSSMPPGPQASQHRSQPSQQSFSQGISSQHGMFSQLSQTSLDEAPPNDQRFSSQERENSLKRTTCLPPLSFTREESQMPISRSSTNMIRKWNPAPVADHKCQVSEELEHRIGVIETLVNKFGRVLDSVQSDVMQVNKGTKEVSLEAEGIRQKLNVLETSLQLMNKGQDDAKGSIDESLKSLSQQLSKDVWQDKLQQIFLLISTLPQQIEASALKLQTEILKTFTKEIQSMACSLKPPSQNGPSITLLKPKVSGSLASPQRKPEPLNNPALPPKINMGGWNSVKPANEMKGAPYKEQKINGTTLVQQERKCRGIIDSDEEIDGGFSCLIDGKDTGSRNHTVDDTKDEIERMLKRARRRKRKYTNTIIID</sequence>
<feature type="compositionally biased region" description="Low complexity" evidence="1">
    <location>
        <begin position="32"/>
        <end position="52"/>
    </location>
</feature>
<dbReference type="GO" id="GO:0070192">
    <property type="term" value="P:chromosome organization involved in meiotic cell cycle"/>
    <property type="evidence" value="ECO:0007669"/>
    <property type="project" value="InterPro"/>
</dbReference>
<feature type="compositionally biased region" description="Polar residues" evidence="1">
    <location>
        <begin position="53"/>
        <end position="64"/>
    </location>
</feature>
<dbReference type="InterPro" id="IPR034546">
    <property type="entry name" value="PAIR1"/>
</dbReference>
<organism evidence="2 3">
    <name type="scientific">Turnera subulata</name>
    <dbReference type="NCBI Taxonomy" id="218843"/>
    <lineage>
        <taxon>Eukaryota</taxon>
        <taxon>Viridiplantae</taxon>
        <taxon>Streptophyta</taxon>
        <taxon>Embryophyta</taxon>
        <taxon>Tracheophyta</taxon>
        <taxon>Spermatophyta</taxon>
        <taxon>Magnoliopsida</taxon>
        <taxon>eudicotyledons</taxon>
        <taxon>Gunneridae</taxon>
        <taxon>Pentapetalae</taxon>
        <taxon>rosids</taxon>
        <taxon>fabids</taxon>
        <taxon>Malpighiales</taxon>
        <taxon>Passifloraceae</taxon>
        <taxon>Turnera</taxon>
    </lineage>
</organism>